<dbReference type="Proteomes" id="UP001275084">
    <property type="component" value="Unassembled WGS sequence"/>
</dbReference>
<feature type="compositionally biased region" description="Polar residues" evidence="1">
    <location>
        <begin position="96"/>
        <end position="106"/>
    </location>
</feature>
<evidence type="ECO:0000256" key="1">
    <source>
        <dbReference type="SAM" id="MobiDB-lite"/>
    </source>
</evidence>
<name>A0AAJ0HGS9_9PEZI</name>
<dbReference type="AlphaFoldDB" id="A0AAJ0HGS9"/>
<feature type="region of interest" description="Disordered" evidence="1">
    <location>
        <begin position="57"/>
        <end position="106"/>
    </location>
</feature>
<protein>
    <submittedName>
        <fullName evidence="2">Uncharacterized protein</fullName>
    </submittedName>
</protein>
<sequence length="106" mass="11423">MLWLQATIFASAAHSWFLNPGPRPSRIDTSQHVSDSYHGGETTVLYLSVGVRPDHYPSFSPTRPLESSRAAQKAPPTTDNRARLQSLSCAPGRPNPTGTPLSPSAP</sequence>
<reference evidence="2" key="1">
    <citation type="journal article" date="2023" name="Mol. Phylogenet. Evol.">
        <title>Genome-scale phylogeny and comparative genomics of the fungal order Sordariales.</title>
        <authorList>
            <person name="Hensen N."/>
            <person name="Bonometti L."/>
            <person name="Westerberg I."/>
            <person name="Brannstrom I.O."/>
            <person name="Guillou S."/>
            <person name="Cros-Aarteil S."/>
            <person name="Calhoun S."/>
            <person name="Haridas S."/>
            <person name="Kuo A."/>
            <person name="Mondo S."/>
            <person name="Pangilinan J."/>
            <person name="Riley R."/>
            <person name="LaButti K."/>
            <person name="Andreopoulos B."/>
            <person name="Lipzen A."/>
            <person name="Chen C."/>
            <person name="Yan M."/>
            <person name="Daum C."/>
            <person name="Ng V."/>
            <person name="Clum A."/>
            <person name="Steindorff A."/>
            <person name="Ohm R.A."/>
            <person name="Martin F."/>
            <person name="Silar P."/>
            <person name="Natvig D.O."/>
            <person name="Lalanne C."/>
            <person name="Gautier V."/>
            <person name="Ament-Velasquez S.L."/>
            <person name="Kruys A."/>
            <person name="Hutchinson M.I."/>
            <person name="Powell A.J."/>
            <person name="Barry K."/>
            <person name="Miller A.N."/>
            <person name="Grigoriev I.V."/>
            <person name="Debuchy R."/>
            <person name="Gladieux P."/>
            <person name="Hiltunen Thoren M."/>
            <person name="Johannesson H."/>
        </authorList>
    </citation>
    <scope>NUCLEOTIDE SEQUENCE</scope>
    <source>
        <strain evidence="2">CBS 955.72</strain>
    </source>
</reference>
<keyword evidence="3" id="KW-1185">Reference proteome</keyword>
<proteinExistence type="predicted"/>
<comment type="caution">
    <text evidence="2">The sequence shown here is derived from an EMBL/GenBank/DDBJ whole genome shotgun (WGS) entry which is preliminary data.</text>
</comment>
<reference evidence="2" key="2">
    <citation type="submission" date="2023-06" db="EMBL/GenBank/DDBJ databases">
        <authorList>
            <consortium name="Lawrence Berkeley National Laboratory"/>
            <person name="Haridas S."/>
            <person name="Hensen N."/>
            <person name="Bonometti L."/>
            <person name="Westerberg I."/>
            <person name="Brannstrom I.O."/>
            <person name="Guillou S."/>
            <person name="Cros-Aarteil S."/>
            <person name="Calhoun S."/>
            <person name="Kuo A."/>
            <person name="Mondo S."/>
            <person name="Pangilinan J."/>
            <person name="Riley R."/>
            <person name="Labutti K."/>
            <person name="Andreopoulos B."/>
            <person name="Lipzen A."/>
            <person name="Chen C."/>
            <person name="Yanf M."/>
            <person name="Daum C."/>
            <person name="Ng V."/>
            <person name="Clum A."/>
            <person name="Steindorff A."/>
            <person name="Ohm R."/>
            <person name="Martin F."/>
            <person name="Silar P."/>
            <person name="Natvig D."/>
            <person name="Lalanne C."/>
            <person name="Gautier V."/>
            <person name="Ament-Velasquez S.L."/>
            <person name="Kruys A."/>
            <person name="Hutchinson M.I."/>
            <person name="Powell A.J."/>
            <person name="Barry K."/>
            <person name="Miller A.N."/>
            <person name="Grigoriev I.V."/>
            <person name="Debuchy R."/>
            <person name="Gladieux P."/>
            <person name="Thoren M.H."/>
            <person name="Johannesson H."/>
        </authorList>
    </citation>
    <scope>NUCLEOTIDE SEQUENCE</scope>
    <source>
        <strain evidence="2">CBS 955.72</strain>
    </source>
</reference>
<organism evidence="2 3">
    <name type="scientific">Lasiosphaeria hispida</name>
    <dbReference type="NCBI Taxonomy" id="260671"/>
    <lineage>
        <taxon>Eukaryota</taxon>
        <taxon>Fungi</taxon>
        <taxon>Dikarya</taxon>
        <taxon>Ascomycota</taxon>
        <taxon>Pezizomycotina</taxon>
        <taxon>Sordariomycetes</taxon>
        <taxon>Sordariomycetidae</taxon>
        <taxon>Sordariales</taxon>
        <taxon>Lasiosphaeriaceae</taxon>
        <taxon>Lasiosphaeria</taxon>
    </lineage>
</organism>
<evidence type="ECO:0000313" key="2">
    <source>
        <dbReference type="EMBL" id="KAK3352398.1"/>
    </source>
</evidence>
<dbReference type="EMBL" id="JAUIQD010000004">
    <property type="protein sequence ID" value="KAK3352398.1"/>
    <property type="molecule type" value="Genomic_DNA"/>
</dbReference>
<accession>A0AAJ0HGS9</accession>
<evidence type="ECO:0000313" key="3">
    <source>
        <dbReference type="Proteomes" id="UP001275084"/>
    </source>
</evidence>
<gene>
    <name evidence="2" type="ORF">B0T25DRAFT_185361</name>
</gene>
<feature type="compositionally biased region" description="Polar residues" evidence="1">
    <location>
        <begin position="75"/>
        <end position="88"/>
    </location>
</feature>